<feature type="region of interest" description="Disordered" evidence="1">
    <location>
        <begin position="1"/>
        <end position="141"/>
    </location>
</feature>
<feature type="compositionally biased region" description="Polar residues" evidence="1">
    <location>
        <begin position="111"/>
        <end position="120"/>
    </location>
</feature>
<dbReference type="OrthoDB" id="10477593at2759"/>
<sequence length="141" mass="15322">MPLLGPASLPSGEQSAPAAGQPPEHEEPNDEAEVHPREDREAPQQQPSDTPNESKGGSKEKRGRKGGRKLGTAAGDSGSDSDEQWNEDSDEDGNEHRRSRADSWIPRTWRKGTSTPNMQANRAAERSATSETPAAIRRCRV</sequence>
<evidence type="ECO:0000256" key="1">
    <source>
        <dbReference type="SAM" id="MobiDB-lite"/>
    </source>
</evidence>
<accession>A0A7R7XSE1</accession>
<reference evidence="2" key="2">
    <citation type="submission" date="2021-02" db="EMBL/GenBank/DDBJ databases">
        <title>Aspergillus puulaauensis MK2 genome sequence.</title>
        <authorList>
            <person name="Futagami T."/>
            <person name="Mori K."/>
            <person name="Kadooka C."/>
            <person name="Tanaka T."/>
        </authorList>
    </citation>
    <scope>NUCLEOTIDE SEQUENCE</scope>
    <source>
        <strain evidence="2">MK2</strain>
    </source>
</reference>
<dbReference type="Proteomes" id="UP000654913">
    <property type="component" value="Chromosome 5"/>
</dbReference>
<dbReference type="AlphaFoldDB" id="A0A7R7XSE1"/>
<evidence type="ECO:0000313" key="2">
    <source>
        <dbReference type="EMBL" id="BCS26895.1"/>
    </source>
</evidence>
<keyword evidence="3" id="KW-1185">Reference proteome</keyword>
<dbReference type="GeneID" id="64976900"/>
<dbReference type="RefSeq" id="XP_041559089.1">
    <property type="nucleotide sequence ID" value="XM_041706733.1"/>
</dbReference>
<reference evidence="2" key="1">
    <citation type="submission" date="2021-01" db="EMBL/GenBank/DDBJ databases">
        <authorList>
            <consortium name="Aspergillus puulaauensis MK2 genome sequencing consortium"/>
            <person name="Kazuki M."/>
            <person name="Futagami T."/>
        </authorList>
    </citation>
    <scope>NUCLEOTIDE SEQUENCE</scope>
    <source>
        <strain evidence="2">MK2</strain>
    </source>
</reference>
<dbReference type="EMBL" id="AP024447">
    <property type="protein sequence ID" value="BCS26895.1"/>
    <property type="molecule type" value="Genomic_DNA"/>
</dbReference>
<protein>
    <submittedName>
        <fullName evidence="2">Uncharacterized protein</fullName>
    </submittedName>
</protein>
<feature type="compositionally biased region" description="Acidic residues" evidence="1">
    <location>
        <begin position="79"/>
        <end position="93"/>
    </location>
</feature>
<dbReference type="KEGG" id="apuu:APUU_51606A"/>
<gene>
    <name evidence="2" type="ORF">APUU_51606A</name>
</gene>
<organism evidence="2 3">
    <name type="scientific">Aspergillus puulaauensis</name>
    <dbReference type="NCBI Taxonomy" id="1220207"/>
    <lineage>
        <taxon>Eukaryota</taxon>
        <taxon>Fungi</taxon>
        <taxon>Dikarya</taxon>
        <taxon>Ascomycota</taxon>
        <taxon>Pezizomycotina</taxon>
        <taxon>Eurotiomycetes</taxon>
        <taxon>Eurotiomycetidae</taxon>
        <taxon>Eurotiales</taxon>
        <taxon>Aspergillaceae</taxon>
        <taxon>Aspergillus</taxon>
    </lineage>
</organism>
<proteinExistence type="predicted"/>
<evidence type="ECO:0000313" key="3">
    <source>
        <dbReference type="Proteomes" id="UP000654913"/>
    </source>
</evidence>
<name>A0A7R7XSE1_9EURO</name>
<feature type="compositionally biased region" description="Basic and acidic residues" evidence="1">
    <location>
        <begin position="32"/>
        <end position="42"/>
    </location>
</feature>